<dbReference type="AlphaFoldDB" id="A0A174K5M5"/>
<protein>
    <submittedName>
        <fullName evidence="1">Uncharacterized protein</fullName>
    </submittedName>
</protein>
<accession>A0A174K5M5</accession>
<dbReference type="EMBL" id="CYZE01000016">
    <property type="protein sequence ID" value="CUP04509.1"/>
    <property type="molecule type" value="Genomic_DNA"/>
</dbReference>
<name>A0A174K5M5_9FIRM</name>
<gene>
    <name evidence="1" type="ORF">ERS852407_04807</name>
</gene>
<dbReference type="Proteomes" id="UP000095651">
    <property type="component" value="Unassembled WGS sequence"/>
</dbReference>
<evidence type="ECO:0000313" key="2">
    <source>
        <dbReference type="Proteomes" id="UP000095651"/>
    </source>
</evidence>
<dbReference type="RefSeq" id="WP_055651948.1">
    <property type="nucleotide sequence ID" value="NZ_CABIXC010000016.1"/>
</dbReference>
<organism evidence="1 2">
    <name type="scientific">Hungatella hathewayi</name>
    <dbReference type="NCBI Taxonomy" id="154046"/>
    <lineage>
        <taxon>Bacteria</taxon>
        <taxon>Bacillati</taxon>
        <taxon>Bacillota</taxon>
        <taxon>Clostridia</taxon>
        <taxon>Lachnospirales</taxon>
        <taxon>Lachnospiraceae</taxon>
        <taxon>Hungatella</taxon>
    </lineage>
</organism>
<sequence>MKQLDKLLQSLGEPYDIQDFDGEDCIHRKFGNYEFEVSDTSRKFCILYVWTVTPKEVVAIYKNIPTENLKDVLGYYASRYQNIPDQIQVERQDIEV</sequence>
<proteinExistence type="predicted"/>
<dbReference type="STRING" id="154046.ERS852407_04807"/>
<evidence type="ECO:0000313" key="1">
    <source>
        <dbReference type="EMBL" id="CUP04509.1"/>
    </source>
</evidence>
<reference evidence="1 2" key="1">
    <citation type="submission" date="2015-09" db="EMBL/GenBank/DDBJ databases">
        <authorList>
            <consortium name="Pathogen Informatics"/>
        </authorList>
    </citation>
    <scope>NUCLEOTIDE SEQUENCE [LARGE SCALE GENOMIC DNA]</scope>
    <source>
        <strain evidence="1 2">2789STDY5608850</strain>
    </source>
</reference>